<gene>
    <name evidence="2" type="ORF">ROHU_012915</name>
</gene>
<dbReference type="AlphaFoldDB" id="A0A498LDD1"/>
<feature type="compositionally biased region" description="Polar residues" evidence="1">
    <location>
        <begin position="1"/>
        <end position="10"/>
    </location>
</feature>
<feature type="region of interest" description="Disordered" evidence="1">
    <location>
        <begin position="1"/>
        <end position="23"/>
    </location>
</feature>
<dbReference type="Proteomes" id="UP000290572">
    <property type="component" value="Unassembled WGS sequence"/>
</dbReference>
<comment type="caution">
    <text evidence="2">The sequence shown here is derived from an EMBL/GenBank/DDBJ whole genome shotgun (WGS) entry which is preliminary data.</text>
</comment>
<proteinExistence type="predicted"/>
<keyword evidence="3" id="KW-1185">Reference proteome</keyword>
<organism evidence="2 3">
    <name type="scientific">Labeo rohita</name>
    <name type="common">Indian major carp</name>
    <name type="synonym">Cyprinus rohita</name>
    <dbReference type="NCBI Taxonomy" id="84645"/>
    <lineage>
        <taxon>Eukaryota</taxon>
        <taxon>Metazoa</taxon>
        <taxon>Chordata</taxon>
        <taxon>Craniata</taxon>
        <taxon>Vertebrata</taxon>
        <taxon>Euteleostomi</taxon>
        <taxon>Actinopterygii</taxon>
        <taxon>Neopterygii</taxon>
        <taxon>Teleostei</taxon>
        <taxon>Ostariophysi</taxon>
        <taxon>Cypriniformes</taxon>
        <taxon>Cyprinidae</taxon>
        <taxon>Labeoninae</taxon>
        <taxon>Labeonini</taxon>
        <taxon>Labeo</taxon>
    </lineage>
</organism>
<accession>A0A498LDD1</accession>
<sequence>MATEATSQADGSPGVAEVRRSPDGSALGFILQRGRHRPPSAATASLGRAQCRGGVLVSIKRLHCSEELFVERRDMRVPAGGARGLTETGNHQRNI</sequence>
<dbReference type="EMBL" id="QBIY01013433">
    <property type="protein sequence ID" value="RXN04524.1"/>
    <property type="molecule type" value="Genomic_DNA"/>
</dbReference>
<protein>
    <submittedName>
        <fullName evidence="2">Uncharacterized protein</fullName>
    </submittedName>
</protein>
<reference evidence="2 3" key="1">
    <citation type="submission" date="2018-03" db="EMBL/GenBank/DDBJ databases">
        <title>Draft genome sequence of Rohu Carp (Labeo rohita).</title>
        <authorList>
            <person name="Das P."/>
            <person name="Kushwaha B."/>
            <person name="Joshi C.G."/>
            <person name="Kumar D."/>
            <person name="Nagpure N.S."/>
            <person name="Sahoo L."/>
            <person name="Das S.P."/>
            <person name="Bit A."/>
            <person name="Patnaik S."/>
            <person name="Meher P.K."/>
            <person name="Jayasankar P."/>
            <person name="Koringa P.G."/>
            <person name="Patel N.V."/>
            <person name="Hinsu A.T."/>
            <person name="Kumar R."/>
            <person name="Pandey M."/>
            <person name="Agarwal S."/>
            <person name="Srivastava S."/>
            <person name="Singh M."/>
            <person name="Iquebal M.A."/>
            <person name="Jaiswal S."/>
            <person name="Angadi U.B."/>
            <person name="Kumar N."/>
            <person name="Raza M."/>
            <person name="Shah T.M."/>
            <person name="Rai A."/>
            <person name="Jena J.K."/>
        </authorList>
    </citation>
    <scope>NUCLEOTIDE SEQUENCE [LARGE SCALE GENOMIC DNA]</scope>
    <source>
        <strain evidence="2">DASCIFA01</strain>
        <tissue evidence="2">Testis</tissue>
    </source>
</reference>
<evidence type="ECO:0000313" key="3">
    <source>
        <dbReference type="Proteomes" id="UP000290572"/>
    </source>
</evidence>
<name>A0A498LDD1_LABRO</name>
<evidence type="ECO:0000256" key="1">
    <source>
        <dbReference type="SAM" id="MobiDB-lite"/>
    </source>
</evidence>
<evidence type="ECO:0000313" key="2">
    <source>
        <dbReference type="EMBL" id="RXN04524.1"/>
    </source>
</evidence>